<evidence type="ECO:0000256" key="1">
    <source>
        <dbReference type="SAM" id="MobiDB-lite"/>
    </source>
</evidence>
<reference evidence="3" key="1">
    <citation type="submission" date="2021-09" db="EMBL/GenBank/DDBJ databases">
        <title>The complete genome of the Saguinine gammaherpesvirus 1 (SgGHV-1).</title>
        <authorList>
            <person name="Marti-Carreras J."/>
            <person name="Maes P."/>
        </authorList>
    </citation>
    <scope>NUCLEOTIDE SEQUENCE</scope>
    <source>
        <strain evidence="3">S338D</strain>
    </source>
</reference>
<keyword evidence="2" id="KW-0472">Membrane</keyword>
<feature type="compositionally biased region" description="Polar residues" evidence="1">
    <location>
        <begin position="51"/>
        <end position="60"/>
    </location>
</feature>
<protein>
    <submittedName>
        <fullName evidence="3">Uncharacterized protein</fullName>
    </submittedName>
</protein>
<proteinExistence type="predicted"/>
<sequence length="143" mass="16029">MNIFKLLLLLGLLCQVSSRRKLRSDSRKTTPGPPSTTPPSAPWDDEDSTDADGSSGSLGTPSDVMTPRMTTLPPSGPMNNPDHFPFFMFFVMCVVMLILLVLIIYLLFKLLSRMRGTRRPLYPVSRIYEPPTGQGHSIYKNLR</sequence>
<evidence type="ECO:0000256" key="2">
    <source>
        <dbReference type="SAM" id="Phobius"/>
    </source>
</evidence>
<evidence type="ECO:0000313" key="4">
    <source>
        <dbReference type="Proteomes" id="UP001142430"/>
    </source>
</evidence>
<name>A0A9Q8VJ93_9GAMA</name>
<organism evidence="3 4">
    <name type="scientific">Saguinine gammaherpesvirus 1</name>
    <dbReference type="NCBI Taxonomy" id="2169901"/>
    <lineage>
        <taxon>Viruses</taxon>
        <taxon>Duplodnaviria</taxon>
        <taxon>Heunggongvirae</taxon>
        <taxon>Peploviricota</taxon>
        <taxon>Herviviricetes</taxon>
        <taxon>Herpesvirales</taxon>
        <taxon>Orthoherpesviridae</taxon>
        <taxon>Gammaherpesvirinae</taxon>
    </lineage>
</organism>
<accession>A0A9Q8VJ93</accession>
<feature type="region of interest" description="Disordered" evidence="1">
    <location>
        <begin position="22"/>
        <end position="74"/>
    </location>
</feature>
<dbReference type="Proteomes" id="UP001142430">
    <property type="component" value="Segment"/>
</dbReference>
<feature type="transmembrane region" description="Helical" evidence="2">
    <location>
        <begin position="86"/>
        <end position="108"/>
    </location>
</feature>
<keyword evidence="2" id="KW-1133">Transmembrane helix</keyword>
<feature type="compositionally biased region" description="Pro residues" evidence="1">
    <location>
        <begin position="31"/>
        <end position="41"/>
    </location>
</feature>
<evidence type="ECO:0000313" key="3">
    <source>
        <dbReference type="EMBL" id="UNP64525.1"/>
    </source>
</evidence>
<keyword evidence="2" id="KW-0812">Transmembrane</keyword>
<dbReference type="EMBL" id="OK337614">
    <property type="protein sequence ID" value="UNP64525.1"/>
    <property type="molecule type" value="Genomic_DNA"/>
</dbReference>